<evidence type="ECO:0000313" key="9">
    <source>
        <dbReference type="EMBL" id="AZP23464.1"/>
    </source>
</evidence>
<name>A0A3Q9C4Q1_9ACTN</name>
<dbReference type="Pfam" id="PF07690">
    <property type="entry name" value="MFS_1"/>
    <property type="match status" value="1"/>
</dbReference>
<dbReference type="InterPro" id="IPR011701">
    <property type="entry name" value="MFS"/>
</dbReference>
<evidence type="ECO:0000259" key="8">
    <source>
        <dbReference type="PROSITE" id="PS50850"/>
    </source>
</evidence>
<dbReference type="GO" id="GO:0005886">
    <property type="term" value="C:plasma membrane"/>
    <property type="evidence" value="ECO:0007669"/>
    <property type="project" value="UniProtKB-SubCell"/>
</dbReference>
<dbReference type="PANTHER" id="PTHR42718">
    <property type="entry name" value="MAJOR FACILITATOR SUPERFAMILY MULTIDRUG TRANSPORTER MFSC"/>
    <property type="match status" value="1"/>
</dbReference>
<feature type="transmembrane region" description="Helical" evidence="7">
    <location>
        <begin position="117"/>
        <end position="136"/>
    </location>
</feature>
<evidence type="ECO:0000256" key="2">
    <source>
        <dbReference type="ARBA" id="ARBA00022692"/>
    </source>
</evidence>
<dbReference type="AlphaFoldDB" id="A0A3Q9C4Q1"/>
<dbReference type="KEGG" id="saqu:EJC51_27910"/>
<dbReference type="InterPro" id="IPR036259">
    <property type="entry name" value="MFS_trans_sf"/>
</dbReference>
<dbReference type="SUPFAM" id="SSF103473">
    <property type="entry name" value="MFS general substrate transporter"/>
    <property type="match status" value="1"/>
</dbReference>
<reference evidence="9 10" key="1">
    <citation type="submission" date="2018-12" db="EMBL/GenBank/DDBJ databases">
        <authorList>
            <person name="Li K."/>
        </authorList>
    </citation>
    <scope>NUCLEOTIDE SEQUENCE [LARGE SCALE GENOMIC DNA]</scope>
    <source>
        <strain evidence="10">CR22</strain>
    </source>
</reference>
<feature type="transmembrane region" description="Helical" evidence="7">
    <location>
        <begin position="242"/>
        <end position="260"/>
    </location>
</feature>
<dbReference type="Gene3D" id="1.20.1720.10">
    <property type="entry name" value="Multidrug resistance protein D"/>
    <property type="match status" value="1"/>
</dbReference>
<gene>
    <name evidence="9" type="ORF">EJC51_27910</name>
</gene>
<feature type="transmembrane region" description="Helical" evidence="7">
    <location>
        <begin position="49"/>
        <end position="73"/>
    </location>
</feature>
<evidence type="ECO:0000256" key="6">
    <source>
        <dbReference type="SAM" id="MobiDB-lite"/>
    </source>
</evidence>
<keyword evidence="5" id="KW-0046">Antibiotic resistance</keyword>
<dbReference type="EMBL" id="CP034463">
    <property type="protein sequence ID" value="AZP23464.1"/>
    <property type="molecule type" value="Genomic_DNA"/>
</dbReference>
<feature type="compositionally biased region" description="Polar residues" evidence="6">
    <location>
        <begin position="9"/>
        <end position="18"/>
    </location>
</feature>
<proteinExistence type="predicted"/>
<protein>
    <submittedName>
        <fullName evidence="9">MFS transporter</fullName>
    </submittedName>
</protein>
<dbReference type="Proteomes" id="UP000280197">
    <property type="component" value="Chromosome"/>
</dbReference>
<dbReference type="GO" id="GO:0022857">
    <property type="term" value="F:transmembrane transporter activity"/>
    <property type="evidence" value="ECO:0007669"/>
    <property type="project" value="InterPro"/>
</dbReference>
<feature type="transmembrane region" description="Helical" evidence="7">
    <location>
        <begin position="175"/>
        <end position="198"/>
    </location>
</feature>
<comment type="subcellular location">
    <subcellularLocation>
        <location evidence="1">Cell membrane</location>
        <topology evidence="1">Multi-pass membrane protein</topology>
    </subcellularLocation>
</comment>
<accession>A0A3Q9C4Q1</accession>
<feature type="transmembrane region" description="Helical" evidence="7">
    <location>
        <begin position="142"/>
        <end position="163"/>
    </location>
</feature>
<dbReference type="InterPro" id="IPR020846">
    <property type="entry name" value="MFS_dom"/>
</dbReference>
<feature type="transmembrane region" description="Helical" evidence="7">
    <location>
        <begin position="350"/>
        <end position="371"/>
    </location>
</feature>
<feature type="transmembrane region" description="Helical" evidence="7">
    <location>
        <begin position="210"/>
        <end position="230"/>
    </location>
</feature>
<evidence type="ECO:0000256" key="7">
    <source>
        <dbReference type="SAM" id="Phobius"/>
    </source>
</evidence>
<evidence type="ECO:0000256" key="5">
    <source>
        <dbReference type="ARBA" id="ARBA00023251"/>
    </source>
</evidence>
<dbReference type="GO" id="GO:0046677">
    <property type="term" value="P:response to antibiotic"/>
    <property type="evidence" value="ECO:0007669"/>
    <property type="project" value="UniProtKB-KW"/>
</dbReference>
<feature type="region of interest" description="Disordered" evidence="6">
    <location>
        <begin position="1"/>
        <end position="21"/>
    </location>
</feature>
<evidence type="ECO:0000256" key="4">
    <source>
        <dbReference type="ARBA" id="ARBA00023136"/>
    </source>
</evidence>
<keyword evidence="2 7" id="KW-0812">Transmembrane</keyword>
<feature type="transmembrane region" description="Helical" evidence="7">
    <location>
        <begin position="409"/>
        <end position="428"/>
    </location>
</feature>
<evidence type="ECO:0000313" key="10">
    <source>
        <dbReference type="Proteomes" id="UP000280197"/>
    </source>
</evidence>
<feature type="transmembrane region" description="Helical" evidence="7">
    <location>
        <begin position="272"/>
        <end position="292"/>
    </location>
</feature>
<feature type="transmembrane region" description="Helical" evidence="7">
    <location>
        <begin position="313"/>
        <end position="338"/>
    </location>
</feature>
<keyword evidence="10" id="KW-1185">Reference proteome</keyword>
<keyword evidence="4 7" id="KW-0472">Membrane</keyword>
<keyword evidence="3 7" id="KW-1133">Transmembrane helix</keyword>
<evidence type="ECO:0000256" key="3">
    <source>
        <dbReference type="ARBA" id="ARBA00022989"/>
    </source>
</evidence>
<feature type="transmembrane region" description="Helical" evidence="7">
    <location>
        <begin position="473"/>
        <end position="492"/>
    </location>
</feature>
<feature type="transmembrane region" description="Helical" evidence="7">
    <location>
        <begin position="378"/>
        <end position="397"/>
    </location>
</feature>
<dbReference type="PANTHER" id="PTHR42718:SF39">
    <property type="entry name" value="ACTINORHODIN TRANSPORTER-RELATED"/>
    <property type="match status" value="1"/>
</dbReference>
<dbReference type="CDD" id="cd17321">
    <property type="entry name" value="MFS_MMR_MDR_like"/>
    <property type="match status" value="1"/>
</dbReference>
<sequence length="502" mass="50868">MPDPPRLPSTPSSGSRLTPTGPPPIFSCVTQTLHNANTKRDDLPARTRWAILAVILAADILDLLDATITNIAAPTITADLGGGPALVQWLGAAYALALGVLLVPGGRLGDRYGRRKLFLIGLAGFIAASLACGLAPTPATLVAARLLQGAFGALVIPQGFGILGATWPRDQIGRAFALFGPAMGLSAVGGPVLAGFLIDADIAGLGWRPMFLINLLLGGAALLAAARLLPRDTGDSAVSVDVPGSALLAGAMLGVLGGLIDGSGGGTSSGGAWTARPLTLLLLGLVAFAAFCHRQRTAAHPLIEPSLLRNRGFAAGLALGVAAFAATSGLLYVISLFLQRDLGRTPADTALGLIPLTLGIVIASIACHGLLHTYGRRLAVTGLLILLAGCVWLTLVIHNSGTHTTSWSLTPPLVILGVGMGTCFGTIYDLTIGDIAPSEAGSASGSLNAVQQLANALGAAAVTTVYFHSDGTMSLLVVAAGLATCLPLAALLPSKPQEEGLH</sequence>
<dbReference type="Gene3D" id="1.20.1250.20">
    <property type="entry name" value="MFS general substrate transporter like domains"/>
    <property type="match status" value="1"/>
</dbReference>
<dbReference type="PROSITE" id="PS50850">
    <property type="entry name" value="MFS"/>
    <property type="match status" value="1"/>
</dbReference>
<feature type="transmembrane region" description="Helical" evidence="7">
    <location>
        <begin position="85"/>
        <end position="105"/>
    </location>
</feature>
<evidence type="ECO:0000256" key="1">
    <source>
        <dbReference type="ARBA" id="ARBA00004651"/>
    </source>
</evidence>
<feature type="domain" description="Major facilitator superfamily (MFS) profile" evidence="8">
    <location>
        <begin position="51"/>
        <end position="497"/>
    </location>
</feature>
<organism evidence="9 10">
    <name type="scientific">Streptomyces aquilus</name>
    <dbReference type="NCBI Taxonomy" id="2548456"/>
    <lineage>
        <taxon>Bacteria</taxon>
        <taxon>Bacillati</taxon>
        <taxon>Actinomycetota</taxon>
        <taxon>Actinomycetes</taxon>
        <taxon>Kitasatosporales</taxon>
        <taxon>Streptomycetaceae</taxon>
        <taxon>Streptomyces</taxon>
    </lineage>
</organism>